<dbReference type="EMBL" id="JAPFFI010000015">
    <property type="protein sequence ID" value="KAJ6361086.1"/>
    <property type="molecule type" value="Genomic_DNA"/>
</dbReference>
<keyword evidence="2" id="KW-1185">Reference proteome</keyword>
<protein>
    <submittedName>
        <fullName evidence="1">Uncharacterized protein</fullName>
    </submittedName>
</protein>
<comment type="caution">
    <text evidence="1">The sequence shown here is derived from an EMBL/GenBank/DDBJ whole genome shotgun (WGS) entry which is preliminary data.</text>
</comment>
<evidence type="ECO:0000313" key="1">
    <source>
        <dbReference type="EMBL" id="KAJ6361086.1"/>
    </source>
</evidence>
<reference evidence="1" key="1">
    <citation type="submission" date="2022-10" db="EMBL/GenBank/DDBJ databases">
        <authorList>
            <person name="Hyden B.L."/>
            <person name="Feng K."/>
            <person name="Yates T."/>
            <person name="Jawdy S."/>
            <person name="Smart L.B."/>
            <person name="Muchero W."/>
        </authorList>
    </citation>
    <scope>NUCLEOTIDE SEQUENCE</scope>
    <source>
        <tissue evidence="1">Shoot tip</tissue>
    </source>
</reference>
<organism evidence="1 2">
    <name type="scientific">Salix suchowensis</name>
    <dbReference type="NCBI Taxonomy" id="1278906"/>
    <lineage>
        <taxon>Eukaryota</taxon>
        <taxon>Viridiplantae</taxon>
        <taxon>Streptophyta</taxon>
        <taxon>Embryophyta</taxon>
        <taxon>Tracheophyta</taxon>
        <taxon>Spermatophyta</taxon>
        <taxon>Magnoliopsida</taxon>
        <taxon>eudicotyledons</taxon>
        <taxon>Gunneridae</taxon>
        <taxon>Pentapetalae</taxon>
        <taxon>rosids</taxon>
        <taxon>fabids</taxon>
        <taxon>Malpighiales</taxon>
        <taxon>Salicaceae</taxon>
        <taxon>Saliceae</taxon>
        <taxon>Salix</taxon>
    </lineage>
</organism>
<dbReference type="Proteomes" id="UP001141253">
    <property type="component" value="Chromosome 13"/>
</dbReference>
<accession>A0ABQ9AXX0</accession>
<proteinExistence type="predicted"/>
<evidence type="ECO:0000313" key="2">
    <source>
        <dbReference type="Proteomes" id="UP001141253"/>
    </source>
</evidence>
<gene>
    <name evidence="1" type="ORF">OIU77_005006</name>
</gene>
<name>A0ABQ9AXX0_9ROSI</name>
<reference evidence="1" key="2">
    <citation type="journal article" date="2023" name="Int. J. Mol. Sci.">
        <title>De Novo Assembly and Annotation of 11 Diverse Shrub Willow (Salix) Genomes Reveals Novel Gene Organization in Sex-Linked Regions.</title>
        <authorList>
            <person name="Hyden B."/>
            <person name="Feng K."/>
            <person name="Yates T.B."/>
            <person name="Jawdy S."/>
            <person name="Cereghino C."/>
            <person name="Smart L.B."/>
            <person name="Muchero W."/>
        </authorList>
    </citation>
    <scope>NUCLEOTIDE SEQUENCE</scope>
    <source>
        <tissue evidence="1">Shoot tip</tissue>
    </source>
</reference>
<sequence length="39" mass="4723">MKFPALCMVMWLLPLRNYCHLRFLYLIGPVSEVLEKCFF</sequence>